<gene>
    <name evidence="1" type="ORF">EO246_05740</name>
</gene>
<dbReference type="AlphaFoldDB" id="A0A443LFD7"/>
<reference evidence="1 2" key="1">
    <citation type="submission" date="2019-01" db="EMBL/GenBank/DDBJ databases">
        <title>Whole genome sequence of Lactococcus lactis isolated from cow milk.</title>
        <authorList>
            <person name="Sundararaman A."/>
            <person name="Tamang J.-P."/>
            <person name="Halami P."/>
        </authorList>
    </citation>
    <scope>NUCLEOTIDE SEQUENCE [LARGE SCALE GENOMIC DNA]</scope>
    <source>
        <strain evidence="1 2">C2D</strain>
    </source>
</reference>
<dbReference type="Proteomes" id="UP000285859">
    <property type="component" value="Unassembled WGS sequence"/>
</dbReference>
<dbReference type="EMBL" id="SAXH01000005">
    <property type="protein sequence ID" value="RWR47873.1"/>
    <property type="molecule type" value="Genomic_DNA"/>
</dbReference>
<evidence type="ECO:0000313" key="2">
    <source>
        <dbReference type="Proteomes" id="UP000285859"/>
    </source>
</evidence>
<sequence>MKQWLFAEGPLDILSQVFEWDNTIKIPKFVHPCQACAYIFQSPEIVKVIENNYTSILESVTKKFYQKINFKSTFREKLNARVDLES</sequence>
<name>A0A443LFD7_9LACT</name>
<comment type="caution">
    <text evidence="1">The sequence shown here is derived from an EMBL/GenBank/DDBJ whole genome shotgun (WGS) entry which is preliminary data.</text>
</comment>
<proteinExistence type="predicted"/>
<protein>
    <submittedName>
        <fullName evidence="1">Uncharacterized protein</fullName>
    </submittedName>
</protein>
<dbReference type="RefSeq" id="WP_057720825.1">
    <property type="nucleotide sequence ID" value="NZ_CP092748.1"/>
</dbReference>
<organism evidence="1 2">
    <name type="scientific">Lactococcus lactis</name>
    <dbReference type="NCBI Taxonomy" id="1358"/>
    <lineage>
        <taxon>Bacteria</taxon>
        <taxon>Bacillati</taxon>
        <taxon>Bacillota</taxon>
        <taxon>Bacilli</taxon>
        <taxon>Lactobacillales</taxon>
        <taxon>Streptococcaceae</taxon>
        <taxon>Lactococcus</taxon>
    </lineage>
</organism>
<accession>A0A443LFD7</accession>
<evidence type="ECO:0000313" key="1">
    <source>
        <dbReference type="EMBL" id="RWR47873.1"/>
    </source>
</evidence>